<accession>A0AA41U1Z5</accession>
<dbReference type="GO" id="GO:0016020">
    <property type="term" value="C:membrane"/>
    <property type="evidence" value="ECO:0007669"/>
    <property type="project" value="UniProtKB-SubCell"/>
</dbReference>
<keyword evidence="2 5" id="KW-0812">Transmembrane</keyword>
<proteinExistence type="predicted"/>
<feature type="transmembrane region" description="Helical" evidence="5">
    <location>
        <begin position="95"/>
        <end position="114"/>
    </location>
</feature>
<evidence type="ECO:0000256" key="5">
    <source>
        <dbReference type="SAM" id="Phobius"/>
    </source>
</evidence>
<organism evidence="6 7">
    <name type="scientific">Yinghuangia soli</name>
    <dbReference type="NCBI Taxonomy" id="2908204"/>
    <lineage>
        <taxon>Bacteria</taxon>
        <taxon>Bacillati</taxon>
        <taxon>Actinomycetota</taxon>
        <taxon>Actinomycetes</taxon>
        <taxon>Kitasatosporales</taxon>
        <taxon>Streptomycetaceae</taxon>
        <taxon>Yinghuangia</taxon>
    </lineage>
</organism>
<reference evidence="6" key="1">
    <citation type="submission" date="2022-01" db="EMBL/GenBank/DDBJ databases">
        <title>Genome-Based Taxonomic Classification of the Phylum Actinobacteria.</title>
        <authorList>
            <person name="Gao Y."/>
        </authorList>
    </citation>
    <scope>NUCLEOTIDE SEQUENCE</scope>
    <source>
        <strain evidence="6">KLBMP 8922</strain>
    </source>
</reference>
<evidence type="ECO:0000313" key="7">
    <source>
        <dbReference type="Proteomes" id="UP001165378"/>
    </source>
</evidence>
<protein>
    <submittedName>
        <fullName evidence="6">DoxX family protein</fullName>
    </submittedName>
</protein>
<dbReference type="Pfam" id="PF13564">
    <property type="entry name" value="DoxX_2"/>
    <property type="match status" value="1"/>
</dbReference>
<comment type="caution">
    <text evidence="6">The sequence shown here is derived from an EMBL/GenBank/DDBJ whole genome shotgun (WGS) entry which is preliminary data.</text>
</comment>
<evidence type="ECO:0000256" key="2">
    <source>
        <dbReference type="ARBA" id="ARBA00022692"/>
    </source>
</evidence>
<evidence type="ECO:0000313" key="6">
    <source>
        <dbReference type="EMBL" id="MCF2528062.1"/>
    </source>
</evidence>
<feature type="transmembrane region" description="Helical" evidence="5">
    <location>
        <begin position="44"/>
        <end position="64"/>
    </location>
</feature>
<feature type="transmembrane region" description="Helical" evidence="5">
    <location>
        <begin position="69"/>
        <end position="89"/>
    </location>
</feature>
<dbReference type="EMBL" id="JAKFHA010000005">
    <property type="protein sequence ID" value="MCF2528062.1"/>
    <property type="molecule type" value="Genomic_DNA"/>
</dbReference>
<dbReference type="Proteomes" id="UP001165378">
    <property type="component" value="Unassembled WGS sequence"/>
</dbReference>
<sequence length="116" mass="12146">MFVATVLVSALLAAALTASALLKMSHKRDIVQQYAALGVPEDKLDYLAVLLLAGAGGLVIGLFWWPLGVAAAIGVILYFLGAVAFHVRARELKTAPAPVVLALVALAALILRLTTR</sequence>
<evidence type="ECO:0000256" key="4">
    <source>
        <dbReference type="ARBA" id="ARBA00023136"/>
    </source>
</evidence>
<dbReference type="AlphaFoldDB" id="A0AA41U1Z5"/>
<keyword evidence="7" id="KW-1185">Reference proteome</keyword>
<dbReference type="InterPro" id="IPR032808">
    <property type="entry name" value="DoxX"/>
</dbReference>
<name>A0AA41U1Z5_9ACTN</name>
<gene>
    <name evidence="6" type="ORF">LZ495_12630</name>
</gene>
<keyword evidence="3 5" id="KW-1133">Transmembrane helix</keyword>
<evidence type="ECO:0000256" key="3">
    <source>
        <dbReference type="ARBA" id="ARBA00022989"/>
    </source>
</evidence>
<keyword evidence="4 5" id="KW-0472">Membrane</keyword>
<comment type="subcellular location">
    <subcellularLocation>
        <location evidence="1">Membrane</location>
        <topology evidence="1">Multi-pass membrane protein</topology>
    </subcellularLocation>
</comment>
<dbReference type="RefSeq" id="WP_235052221.1">
    <property type="nucleotide sequence ID" value="NZ_JAKFHA010000005.1"/>
</dbReference>
<evidence type="ECO:0000256" key="1">
    <source>
        <dbReference type="ARBA" id="ARBA00004141"/>
    </source>
</evidence>